<feature type="domain" description="FecR protein" evidence="2">
    <location>
        <begin position="138"/>
        <end position="230"/>
    </location>
</feature>
<keyword evidence="1" id="KW-1133">Transmembrane helix</keyword>
<reference evidence="4 5" key="1">
    <citation type="submission" date="2019-05" db="EMBL/GenBank/DDBJ databases">
        <title>Dyadobacter AR-3-8 sp. nov., isolated from arctic soil.</title>
        <authorList>
            <person name="Chaudhary D.K."/>
        </authorList>
    </citation>
    <scope>NUCLEOTIDE SEQUENCE [LARGE SCALE GENOMIC DNA]</scope>
    <source>
        <strain evidence="4 5">AR-3-8</strain>
    </source>
</reference>
<feature type="transmembrane region" description="Helical" evidence="1">
    <location>
        <begin position="91"/>
        <end position="114"/>
    </location>
</feature>
<dbReference type="OrthoDB" id="1099916at2"/>
<dbReference type="Proteomes" id="UP000304900">
    <property type="component" value="Unassembled WGS sequence"/>
</dbReference>
<dbReference type="AlphaFoldDB" id="A0A4U6CVY3"/>
<proteinExistence type="predicted"/>
<dbReference type="Pfam" id="PF04773">
    <property type="entry name" value="FecR"/>
    <property type="match status" value="1"/>
</dbReference>
<evidence type="ECO:0000259" key="3">
    <source>
        <dbReference type="Pfam" id="PF16344"/>
    </source>
</evidence>
<evidence type="ECO:0000259" key="2">
    <source>
        <dbReference type="Pfam" id="PF04773"/>
    </source>
</evidence>
<dbReference type="EMBL" id="SZVO01000013">
    <property type="protein sequence ID" value="TKT88950.1"/>
    <property type="molecule type" value="Genomic_DNA"/>
</dbReference>
<organism evidence="4 5">
    <name type="scientific">Dyadobacter frigoris</name>
    <dbReference type="NCBI Taxonomy" id="2576211"/>
    <lineage>
        <taxon>Bacteria</taxon>
        <taxon>Pseudomonadati</taxon>
        <taxon>Bacteroidota</taxon>
        <taxon>Cytophagia</taxon>
        <taxon>Cytophagales</taxon>
        <taxon>Spirosomataceae</taxon>
        <taxon>Dyadobacter</taxon>
    </lineage>
</organism>
<dbReference type="PANTHER" id="PTHR30273">
    <property type="entry name" value="PERIPLASMIC SIGNAL SENSOR AND SIGMA FACTOR ACTIVATOR FECR-RELATED"/>
    <property type="match status" value="1"/>
</dbReference>
<dbReference type="GO" id="GO:0016989">
    <property type="term" value="F:sigma factor antagonist activity"/>
    <property type="evidence" value="ECO:0007669"/>
    <property type="project" value="TreeGrafter"/>
</dbReference>
<evidence type="ECO:0000313" key="5">
    <source>
        <dbReference type="Proteomes" id="UP000304900"/>
    </source>
</evidence>
<dbReference type="Gene3D" id="2.60.120.1440">
    <property type="match status" value="1"/>
</dbReference>
<keyword evidence="5" id="KW-1185">Reference proteome</keyword>
<evidence type="ECO:0000313" key="4">
    <source>
        <dbReference type="EMBL" id="TKT88950.1"/>
    </source>
</evidence>
<comment type="caution">
    <text evidence="4">The sequence shown here is derived from an EMBL/GenBank/DDBJ whole genome shotgun (WGS) entry which is preliminary data.</text>
</comment>
<name>A0A4U6CVY3_9BACT</name>
<dbReference type="PIRSF" id="PIRSF018266">
    <property type="entry name" value="FecR"/>
    <property type="match status" value="1"/>
</dbReference>
<dbReference type="InterPro" id="IPR032508">
    <property type="entry name" value="FecR_C"/>
</dbReference>
<keyword evidence="1" id="KW-0472">Membrane</keyword>
<evidence type="ECO:0000256" key="1">
    <source>
        <dbReference type="SAM" id="Phobius"/>
    </source>
</evidence>
<dbReference type="InterPro" id="IPR006860">
    <property type="entry name" value="FecR"/>
</dbReference>
<feature type="domain" description="Protein FecR C-terminal" evidence="3">
    <location>
        <begin position="271"/>
        <end position="327"/>
    </location>
</feature>
<protein>
    <submittedName>
        <fullName evidence="4">DUF4974 domain-containing protein</fullName>
    </submittedName>
</protein>
<dbReference type="PANTHER" id="PTHR30273:SF2">
    <property type="entry name" value="PROTEIN FECR"/>
    <property type="match status" value="1"/>
</dbReference>
<sequence>MEENGQIKVLFERYLANECAPDQIRELLARFNLPENNDTLRNLITRHLESIDLDNGSAEEAVQQVYEKLLEKVTFEKDLDSAPRRFVILPLWTRVAAVWILLAVSCGVGGYFIARWSDAPLLKDTALALLVQTHTEVAGIGERKKVTLEDGSVIWLNAESKLTYPVSFQKNSREVSLEGEAYFEIVRDTERPFIIQSGKITTKVLGTSFNIKAYQADPAVSVTVMTGKVEVNSPESAIQIVRNQQVKYADGNIYKEVDIDAAAQIAWRNGKLQFRNTLLSDVIKTLERNYPVKITYNTNLSDCQVHADFDAVTPFENVMEMLSGSLGGTVTKLGNAQYHLDGRCNNIRTNTSYLEN</sequence>
<dbReference type="Gene3D" id="3.55.50.30">
    <property type="match status" value="1"/>
</dbReference>
<accession>A0A4U6CVY3</accession>
<dbReference type="RefSeq" id="WP_137342804.1">
    <property type="nucleotide sequence ID" value="NZ_SZVO01000013.1"/>
</dbReference>
<gene>
    <name evidence="4" type="ORF">FDK13_25320</name>
</gene>
<dbReference type="InterPro" id="IPR012373">
    <property type="entry name" value="Ferrdict_sens_TM"/>
</dbReference>
<dbReference type="Pfam" id="PF16344">
    <property type="entry name" value="FecR_C"/>
    <property type="match status" value="1"/>
</dbReference>
<keyword evidence="1" id="KW-0812">Transmembrane</keyword>